<gene>
    <name evidence="4" type="ORF">BIW11_11892</name>
</gene>
<evidence type="ECO:0000256" key="1">
    <source>
        <dbReference type="ARBA" id="ARBA00022448"/>
    </source>
</evidence>
<name>A0A1V9X926_9ACAR</name>
<comment type="caution">
    <text evidence="4">The sequence shown here is derived from an EMBL/GenBank/DDBJ whole genome shotgun (WGS) entry which is preliminary data.</text>
</comment>
<keyword evidence="4" id="KW-0547">Nucleotide-binding</keyword>
<evidence type="ECO:0000256" key="2">
    <source>
        <dbReference type="ARBA" id="ARBA00022737"/>
    </source>
</evidence>
<dbReference type="PANTHER" id="PTHR19229:SF36">
    <property type="entry name" value="ATP-BINDING CASSETTE SUB-FAMILY A MEMBER 2"/>
    <property type="match status" value="1"/>
</dbReference>
<accession>A0A1V9X926</accession>
<dbReference type="STRING" id="418985.A0A1V9X926"/>
<dbReference type="Proteomes" id="UP000192247">
    <property type="component" value="Unassembled WGS sequence"/>
</dbReference>
<protein>
    <submittedName>
        <fullName evidence="4">ATP-binding cassette sub-family A member 1-like</fullName>
    </submittedName>
</protein>
<dbReference type="OrthoDB" id="6512918at2759"/>
<dbReference type="GO" id="GO:0140359">
    <property type="term" value="F:ABC-type transporter activity"/>
    <property type="evidence" value="ECO:0007669"/>
    <property type="project" value="InterPro"/>
</dbReference>
<evidence type="ECO:0000256" key="3">
    <source>
        <dbReference type="SAM" id="Phobius"/>
    </source>
</evidence>
<keyword evidence="5" id="KW-1185">Reference proteome</keyword>
<keyword evidence="2" id="KW-0677">Repeat</keyword>
<keyword evidence="3" id="KW-1133">Transmembrane helix</keyword>
<dbReference type="InterPro" id="IPR027417">
    <property type="entry name" value="P-loop_NTPase"/>
</dbReference>
<dbReference type="InParanoid" id="A0A1V9X926"/>
<organism evidence="4 5">
    <name type="scientific">Tropilaelaps mercedesae</name>
    <dbReference type="NCBI Taxonomy" id="418985"/>
    <lineage>
        <taxon>Eukaryota</taxon>
        <taxon>Metazoa</taxon>
        <taxon>Ecdysozoa</taxon>
        <taxon>Arthropoda</taxon>
        <taxon>Chelicerata</taxon>
        <taxon>Arachnida</taxon>
        <taxon>Acari</taxon>
        <taxon>Parasitiformes</taxon>
        <taxon>Mesostigmata</taxon>
        <taxon>Gamasina</taxon>
        <taxon>Dermanyssoidea</taxon>
        <taxon>Laelapidae</taxon>
        <taxon>Tropilaelaps</taxon>
    </lineage>
</organism>
<keyword evidence="1" id="KW-0813">Transport</keyword>
<dbReference type="EMBL" id="MNPL01018682">
    <property type="protein sequence ID" value="OQR70039.1"/>
    <property type="molecule type" value="Genomic_DNA"/>
</dbReference>
<evidence type="ECO:0000313" key="4">
    <source>
        <dbReference type="EMBL" id="OQR70039.1"/>
    </source>
</evidence>
<dbReference type="PANTHER" id="PTHR19229">
    <property type="entry name" value="ATP-BINDING CASSETTE TRANSPORTER SUBFAMILY A ABCA"/>
    <property type="match status" value="1"/>
</dbReference>
<feature type="transmembrane region" description="Helical" evidence="3">
    <location>
        <begin position="180"/>
        <end position="206"/>
    </location>
</feature>
<dbReference type="GO" id="GO:0005524">
    <property type="term" value="F:ATP binding"/>
    <property type="evidence" value="ECO:0007669"/>
    <property type="project" value="UniProtKB-KW"/>
</dbReference>
<dbReference type="GO" id="GO:0005319">
    <property type="term" value="F:lipid transporter activity"/>
    <property type="evidence" value="ECO:0007669"/>
    <property type="project" value="TreeGrafter"/>
</dbReference>
<sequence length="477" mass="52706">MIGKARQSDHSERANDLWQNQTTYGRHLVKLTTRMMFSSNPRSTGTQVLFNPLNNYTMNVIEDVFGGIGLLLEALANVEELNNKLAKGHVAIAVEFWETGKVISTISFIAAVLAVHDWISDLHDPVSVSTMAKRRVVCLYQCVYSTAVRLWVCAVCRTLYSTEHLRQAFPTKGVPSDDEIVNLNLLVNLFLNGFVSILLVSIVAVIAFKIRLGNEQAFLTKSGPSLLLNVFLLHATAAIMFLMFLTIICQSLRLGHGSALDRDRGALQQKSRSSRYMKSYWIGRSSRSSDLAAISDEIVVSDLFERYSSRGGLPSVILKNVSKSFGNKQVGRQLLQVREHLIFFGRIKGATNAAVLEETEKLVRKFEFVPKTDVLSKKRSGGMKRKLSSDNAMVGGSSQSFVSTDDHSGPANGWNGSTSPTLGVDRLAKATEGKTIVLTTHYVEEADVLGDRITFLLAGTVMCSGSPIFLKQKVWYE</sequence>
<proteinExistence type="predicted"/>
<keyword evidence="3" id="KW-0472">Membrane</keyword>
<feature type="transmembrane region" description="Helical" evidence="3">
    <location>
        <begin position="226"/>
        <end position="248"/>
    </location>
</feature>
<evidence type="ECO:0000313" key="5">
    <source>
        <dbReference type="Proteomes" id="UP000192247"/>
    </source>
</evidence>
<dbReference type="Gene3D" id="3.40.50.300">
    <property type="entry name" value="P-loop containing nucleotide triphosphate hydrolases"/>
    <property type="match status" value="1"/>
</dbReference>
<dbReference type="SUPFAM" id="SSF52540">
    <property type="entry name" value="P-loop containing nucleoside triphosphate hydrolases"/>
    <property type="match status" value="1"/>
</dbReference>
<dbReference type="InterPro" id="IPR026082">
    <property type="entry name" value="ABCA"/>
</dbReference>
<dbReference type="AlphaFoldDB" id="A0A1V9X926"/>
<reference evidence="4 5" key="1">
    <citation type="journal article" date="2017" name="Gigascience">
        <title>Draft genome of the honey bee ectoparasitic mite, Tropilaelaps mercedesae, is shaped by the parasitic life history.</title>
        <authorList>
            <person name="Dong X."/>
            <person name="Armstrong S.D."/>
            <person name="Xia D."/>
            <person name="Makepeace B.L."/>
            <person name="Darby A.C."/>
            <person name="Kadowaki T."/>
        </authorList>
    </citation>
    <scope>NUCLEOTIDE SEQUENCE [LARGE SCALE GENOMIC DNA]</scope>
    <source>
        <strain evidence="4">Wuxi-XJTLU</strain>
    </source>
</reference>
<keyword evidence="3" id="KW-0812">Transmembrane</keyword>
<keyword evidence="4" id="KW-0067">ATP-binding</keyword>
<dbReference type="GO" id="GO:0016020">
    <property type="term" value="C:membrane"/>
    <property type="evidence" value="ECO:0007669"/>
    <property type="project" value="InterPro"/>
</dbReference>